<proteinExistence type="predicted"/>
<dbReference type="EMBL" id="CABFNP030000582">
    <property type="protein sequence ID" value="CAI6046511.1"/>
    <property type="molecule type" value="Genomic_DNA"/>
</dbReference>
<dbReference type="AlphaFoldDB" id="A0AA35LRW7"/>
<reference evidence="1" key="1">
    <citation type="submission" date="2023-01" db="EMBL/GenBank/DDBJ databases">
        <authorList>
            <person name="Piombo E."/>
        </authorList>
    </citation>
    <scope>NUCLEOTIDE SEQUENCE</scope>
</reference>
<gene>
    <name evidence="1" type="ORF">CCHLO57077_00013012</name>
</gene>
<accession>A0AA35LRW7</accession>
<name>A0AA35LRW7_9HYPO</name>
<dbReference type="Proteomes" id="UP001160390">
    <property type="component" value="Unassembled WGS sequence"/>
</dbReference>
<evidence type="ECO:0000313" key="1">
    <source>
        <dbReference type="EMBL" id="CAI6046511.1"/>
    </source>
</evidence>
<organism evidence="1 2">
    <name type="scientific">Clonostachys chloroleuca</name>
    <dbReference type="NCBI Taxonomy" id="1926264"/>
    <lineage>
        <taxon>Eukaryota</taxon>
        <taxon>Fungi</taxon>
        <taxon>Dikarya</taxon>
        <taxon>Ascomycota</taxon>
        <taxon>Pezizomycotina</taxon>
        <taxon>Sordariomycetes</taxon>
        <taxon>Hypocreomycetidae</taxon>
        <taxon>Hypocreales</taxon>
        <taxon>Bionectriaceae</taxon>
        <taxon>Clonostachys</taxon>
    </lineage>
</organism>
<keyword evidence="2" id="KW-1185">Reference proteome</keyword>
<sequence>MLTALGILAGYGIVPEKWRHPSTFEDETLVYQEISRIEALEKAFKIKEQVWKLGNALDDGTEGLLMVADKLFRRQCRALFSRVAFIECGKVKAAKLTDLSTELLDMILRNFQYSAPIDGTFEEDIVPKFPEEDRQTVQSLRLVSRLFNDLASPLLCPVVRLQVDDASITRVQDIMANPLLASGVRAFSISLEYRPTLLARDFQTWLRRNRQGMGIPRLNSEIAQNSRRLENVEDPDPIRRADLLEESTSLRAAGDRAKLYTVADMELRGVELRDLELRDLEHHDYVNPISIEGLEEGDIARYKELIRDSYAAFASAYEHQARLISSSSFARAVARLAAKARRPVALEFLERVWRLPTRGRHETRTVFRSEQLLHEFLAADVGWYMRDYAEGNIRDEIPVTLIADLPREISKAGGVLGGFQLHCPPLPHHIELLPAPEIDWTWFSRSFRHLKVLRVGRLNVEVEEDRFRLVSNARKCSYWRFFLPLLSAPHLKEVSLECYPFISFLLRLNMSRTVLNSLRAIPSHRARPQFKRASFSYTAPSRLNIVGLTQSLRDVNLRNLDGVSCMGVDPGEAMEILREVLSRSRTPVSLETGPPVSSEVDAPPLFLNIVSEKQKPLADENPTLWRELAAYMEGERLNGTPVSMWTITYR</sequence>
<evidence type="ECO:0000313" key="2">
    <source>
        <dbReference type="Proteomes" id="UP001160390"/>
    </source>
</evidence>
<protein>
    <submittedName>
        <fullName evidence="1">Uncharacterized protein</fullName>
    </submittedName>
</protein>
<comment type="caution">
    <text evidence="1">The sequence shown here is derived from an EMBL/GenBank/DDBJ whole genome shotgun (WGS) entry which is preliminary data.</text>
</comment>